<dbReference type="GO" id="GO:0001973">
    <property type="term" value="P:G protein-coupled adenosine receptor signaling pathway"/>
    <property type="evidence" value="ECO:0007669"/>
    <property type="project" value="TreeGrafter"/>
</dbReference>
<evidence type="ECO:0000256" key="4">
    <source>
        <dbReference type="ARBA" id="ARBA00022692"/>
    </source>
</evidence>
<feature type="transmembrane region" description="Helical" evidence="12">
    <location>
        <begin position="331"/>
        <end position="355"/>
    </location>
</feature>
<keyword evidence="5 12" id="KW-1133">Transmembrane helix</keyword>
<feature type="region of interest" description="Disordered" evidence="11">
    <location>
        <begin position="567"/>
        <end position="621"/>
    </location>
</feature>
<feature type="compositionally biased region" description="Acidic residues" evidence="11">
    <location>
        <begin position="567"/>
        <end position="581"/>
    </location>
</feature>
<gene>
    <name evidence="14" type="ORF">Fcan01_19649</name>
</gene>
<dbReference type="AlphaFoldDB" id="A0A226DJ74"/>
<dbReference type="GO" id="GO:0007189">
    <property type="term" value="P:adenylate cyclase-activating G protein-coupled receptor signaling pathway"/>
    <property type="evidence" value="ECO:0007669"/>
    <property type="project" value="TreeGrafter"/>
</dbReference>
<dbReference type="Pfam" id="PF00001">
    <property type="entry name" value="7tm_1"/>
    <property type="match status" value="1"/>
</dbReference>
<keyword evidence="9" id="KW-0325">Glycoprotein</keyword>
<dbReference type="OrthoDB" id="284782at2759"/>
<feature type="domain" description="G-protein coupled receptors family 1 profile" evidence="13">
    <location>
        <begin position="106"/>
        <end position="383"/>
    </location>
</feature>
<organism evidence="14 15">
    <name type="scientific">Folsomia candida</name>
    <name type="common">Springtail</name>
    <dbReference type="NCBI Taxonomy" id="158441"/>
    <lineage>
        <taxon>Eukaryota</taxon>
        <taxon>Metazoa</taxon>
        <taxon>Ecdysozoa</taxon>
        <taxon>Arthropoda</taxon>
        <taxon>Hexapoda</taxon>
        <taxon>Collembola</taxon>
        <taxon>Entomobryomorpha</taxon>
        <taxon>Isotomoidea</taxon>
        <taxon>Isotomidae</taxon>
        <taxon>Proisotominae</taxon>
        <taxon>Folsomia</taxon>
    </lineage>
</organism>
<feature type="region of interest" description="Disordered" evidence="11">
    <location>
        <begin position="26"/>
        <end position="52"/>
    </location>
</feature>
<evidence type="ECO:0000256" key="12">
    <source>
        <dbReference type="SAM" id="Phobius"/>
    </source>
</evidence>
<dbReference type="STRING" id="158441.A0A226DJ74"/>
<feature type="region of interest" description="Disordered" evidence="11">
    <location>
        <begin position="476"/>
        <end position="498"/>
    </location>
</feature>
<keyword evidence="7 12" id="KW-0472">Membrane</keyword>
<evidence type="ECO:0000256" key="8">
    <source>
        <dbReference type="ARBA" id="ARBA00023170"/>
    </source>
</evidence>
<keyword evidence="6" id="KW-0297">G-protein coupled receptor</keyword>
<accession>A0A226DJ74</accession>
<protein>
    <submittedName>
        <fullName evidence="14">Adenosine receptor A2a</fullName>
    </submittedName>
</protein>
<evidence type="ECO:0000256" key="9">
    <source>
        <dbReference type="ARBA" id="ARBA00023180"/>
    </source>
</evidence>
<evidence type="ECO:0000259" key="13">
    <source>
        <dbReference type="PROSITE" id="PS50262"/>
    </source>
</evidence>
<comment type="subcellular location">
    <subcellularLocation>
        <location evidence="1">Cell membrane</location>
        <topology evidence="1">Multi-pass membrane protein</topology>
    </subcellularLocation>
</comment>
<evidence type="ECO:0000256" key="3">
    <source>
        <dbReference type="ARBA" id="ARBA00022475"/>
    </source>
</evidence>
<dbReference type="Proteomes" id="UP000198287">
    <property type="component" value="Unassembled WGS sequence"/>
</dbReference>
<dbReference type="EMBL" id="LNIX01000017">
    <property type="protein sequence ID" value="OXA45575.1"/>
    <property type="molecule type" value="Genomic_DNA"/>
</dbReference>
<dbReference type="PANTHER" id="PTHR24246">
    <property type="entry name" value="OLFACTORY RECEPTOR AND ADENOSINE RECEPTOR"/>
    <property type="match status" value="1"/>
</dbReference>
<dbReference type="PRINTS" id="PR00237">
    <property type="entry name" value="GPCRRHODOPSN"/>
</dbReference>
<comment type="similarity">
    <text evidence="2">Belongs to the G-protein coupled receptor 1 family.</text>
</comment>
<comment type="caution">
    <text evidence="14">The sequence shown here is derived from an EMBL/GenBank/DDBJ whole genome shotgun (WGS) entry which is preliminary data.</text>
</comment>
<reference evidence="14 15" key="1">
    <citation type="submission" date="2015-12" db="EMBL/GenBank/DDBJ databases">
        <title>The genome of Folsomia candida.</title>
        <authorList>
            <person name="Faddeeva A."/>
            <person name="Derks M.F."/>
            <person name="Anvar Y."/>
            <person name="Smit S."/>
            <person name="Van Straalen N."/>
            <person name="Roelofs D."/>
        </authorList>
    </citation>
    <scope>NUCLEOTIDE SEQUENCE [LARGE SCALE GENOMIC DNA]</scope>
    <source>
        <strain evidence="14 15">VU population</strain>
        <tissue evidence="14">Whole body</tissue>
    </source>
</reference>
<dbReference type="SMART" id="SM01381">
    <property type="entry name" value="7TM_GPCR_Srsx"/>
    <property type="match status" value="1"/>
</dbReference>
<dbReference type="OMA" id="KECNDED"/>
<dbReference type="Gene3D" id="1.20.1070.10">
    <property type="entry name" value="Rhodopsin 7-helix transmembrane proteins"/>
    <property type="match status" value="1"/>
</dbReference>
<feature type="compositionally biased region" description="Polar residues" evidence="11">
    <location>
        <begin position="605"/>
        <end position="614"/>
    </location>
</feature>
<feature type="transmembrane region" description="Helical" evidence="12">
    <location>
        <begin position="248"/>
        <end position="274"/>
    </location>
</feature>
<evidence type="ECO:0000256" key="5">
    <source>
        <dbReference type="ARBA" id="ARBA00022989"/>
    </source>
</evidence>
<feature type="transmembrane region" description="Helical" evidence="12">
    <location>
        <begin position="161"/>
        <end position="183"/>
    </location>
</feature>
<evidence type="ECO:0000256" key="6">
    <source>
        <dbReference type="ARBA" id="ARBA00023040"/>
    </source>
</evidence>
<evidence type="ECO:0000256" key="11">
    <source>
        <dbReference type="SAM" id="MobiDB-lite"/>
    </source>
</evidence>
<evidence type="ECO:0000313" key="15">
    <source>
        <dbReference type="Proteomes" id="UP000198287"/>
    </source>
</evidence>
<sequence>MMMSGPSSDTGSSIVYFTHASSSAMAFTSSSSPSSRNVTSSSSFPTMTTMPDGGTGGPSTVSMFQSSFDVTGSSTMQPPQKSGDYQQLSVAYTASEGVVSLLAIFGNALVVYVFCTNRSLRRYRNYYIFALAIADFLVGLLGIPFAVLSSIGLPRNLYGCLFTVSILMVLCTISILCLVAVSIDRYWATTNPFAYYRHMTTSTAVGIILSCWIVGAIIGFLPLFGWYNQQGWLHIAKGSCYFRQVMDYNYLVFLYFATIVFPAILMGCFYGYIYHVVLIKIRQKGNLAPQLRRPSEQSRSGSLNSDNRGASQILRIVVSEKRREAKAAHKLGIIVLFFMICWMPLYTINCITAFFPDTEFSIEVLNFTVILSHANSSLNPLLYAYHLKEFRGAMKNALLQLFEKLLCGLMGGRLTKDAGPLSRSHTLPSIAAAAATTTSSSGRICTKLRRSSPSNIVKDNTSSASRSIQISPRQGLIMSNSGRDHPHNLTTTTSTEKSFTSLSSEENLRVAFQDEFRTTQISPGKKIEPDAVELMDAVKNSNIEQDQTTIQENRISHGIEIHVVNEDGEVGEGDDGEEEDVVGGKSEKKAVHQKTSTEVDDRNGNIPTAGNTNELDAITMA</sequence>
<dbReference type="InterPro" id="IPR000276">
    <property type="entry name" value="GPCR_Rhodpsn"/>
</dbReference>
<feature type="compositionally biased region" description="Basic and acidic residues" evidence="11">
    <location>
        <begin position="585"/>
        <end position="603"/>
    </location>
</feature>
<keyword evidence="15" id="KW-1185">Reference proteome</keyword>
<evidence type="ECO:0000256" key="10">
    <source>
        <dbReference type="ARBA" id="ARBA00023224"/>
    </source>
</evidence>
<evidence type="ECO:0000256" key="1">
    <source>
        <dbReference type="ARBA" id="ARBA00004651"/>
    </source>
</evidence>
<feature type="transmembrane region" description="Helical" evidence="12">
    <location>
        <begin position="127"/>
        <end position="149"/>
    </location>
</feature>
<dbReference type="GO" id="GO:0004930">
    <property type="term" value="F:G protein-coupled receptor activity"/>
    <property type="evidence" value="ECO:0007669"/>
    <property type="project" value="UniProtKB-KW"/>
</dbReference>
<keyword evidence="4 12" id="KW-0812">Transmembrane</keyword>
<dbReference type="PANTHER" id="PTHR24246:SF27">
    <property type="entry name" value="ADENOSINE RECEPTOR, ISOFORM A"/>
    <property type="match status" value="1"/>
</dbReference>
<name>A0A226DJ74_FOLCA</name>
<evidence type="ECO:0000313" key="14">
    <source>
        <dbReference type="EMBL" id="OXA45575.1"/>
    </source>
</evidence>
<feature type="transmembrane region" description="Helical" evidence="12">
    <location>
        <begin position="97"/>
        <end position="115"/>
    </location>
</feature>
<proteinExistence type="inferred from homology"/>
<feature type="transmembrane region" description="Helical" evidence="12">
    <location>
        <begin position="204"/>
        <end position="228"/>
    </location>
</feature>
<keyword evidence="8 14" id="KW-0675">Receptor</keyword>
<dbReference type="SUPFAM" id="SSF81321">
    <property type="entry name" value="Family A G protein-coupled receptor-like"/>
    <property type="match status" value="1"/>
</dbReference>
<dbReference type="PROSITE" id="PS50262">
    <property type="entry name" value="G_PROTEIN_RECEP_F1_2"/>
    <property type="match status" value="1"/>
</dbReference>
<evidence type="ECO:0000256" key="2">
    <source>
        <dbReference type="ARBA" id="ARBA00010663"/>
    </source>
</evidence>
<evidence type="ECO:0000256" key="7">
    <source>
        <dbReference type="ARBA" id="ARBA00023136"/>
    </source>
</evidence>
<dbReference type="GO" id="GO:0005886">
    <property type="term" value="C:plasma membrane"/>
    <property type="evidence" value="ECO:0007669"/>
    <property type="project" value="UniProtKB-SubCell"/>
</dbReference>
<dbReference type="InterPro" id="IPR017452">
    <property type="entry name" value="GPCR_Rhodpsn_7TM"/>
</dbReference>
<keyword evidence="10" id="KW-0807">Transducer</keyword>
<keyword evidence="3" id="KW-1003">Cell membrane</keyword>